<feature type="compositionally biased region" description="Basic and acidic residues" evidence="1">
    <location>
        <begin position="20"/>
        <end position="34"/>
    </location>
</feature>
<dbReference type="GO" id="GO:0000460">
    <property type="term" value="P:maturation of 5.8S rRNA"/>
    <property type="evidence" value="ECO:0007669"/>
    <property type="project" value="TreeGrafter"/>
</dbReference>
<dbReference type="PANTHER" id="PTHR13582">
    <property type="entry name" value="M-PHASE PHOSPHOPROTEIN 6"/>
    <property type="match status" value="1"/>
</dbReference>
<evidence type="ECO:0008006" key="4">
    <source>
        <dbReference type="Google" id="ProtNLM"/>
    </source>
</evidence>
<name>A0A834Z1K7_TETSI</name>
<dbReference type="OMA" id="ETPPSHN"/>
<dbReference type="InterPro" id="IPR019324">
    <property type="entry name" value="MPP6"/>
</dbReference>
<proteinExistence type="predicted"/>
<dbReference type="Proteomes" id="UP000655225">
    <property type="component" value="Unassembled WGS sequence"/>
</dbReference>
<feature type="region of interest" description="Disordered" evidence="1">
    <location>
        <begin position="97"/>
        <end position="204"/>
    </location>
</feature>
<accession>A0A834Z1K7</accession>
<keyword evidence="3" id="KW-1185">Reference proteome</keyword>
<evidence type="ECO:0000313" key="2">
    <source>
        <dbReference type="EMBL" id="KAF8395137.1"/>
    </source>
</evidence>
<reference evidence="2 3" key="1">
    <citation type="submission" date="2020-04" db="EMBL/GenBank/DDBJ databases">
        <title>Plant Genome Project.</title>
        <authorList>
            <person name="Zhang R.-G."/>
        </authorList>
    </citation>
    <scope>NUCLEOTIDE SEQUENCE [LARGE SCALE GENOMIC DNA]</scope>
    <source>
        <strain evidence="2">YNK0</strain>
        <tissue evidence="2">Leaf</tissue>
    </source>
</reference>
<protein>
    <recommendedName>
        <fullName evidence="4">M-phase phosphoprotein 6</fullName>
    </recommendedName>
</protein>
<feature type="region of interest" description="Disordered" evidence="1">
    <location>
        <begin position="17"/>
        <end position="41"/>
    </location>
</feature>
<organism evidence="2 3">
    <name type="scientific">Tetracentron sinense</name>
    <name type="common">Spur-leaf</name>
    <dbReference type="NCBI Taxonomy" id="13715"/>
    <lineage>
        <taxon>Eukaryota</taxon>
        <taxon>Viridiplantae</taxon>
        <taxon>Streptophyta</taxon>
        <taxon>Embryophyta</taxon>
        <taxon>Tracheophyta</taxon>
        <taxon>Spermatophyta</taxon>
        <taxon>Magnoliopsida</taxon>
        <taxon>Trochodendrales</taxon>
        <taxon>Trochodendraceae</taxon>
        <taxon>Tetracentron</taxon>
    </lineage>
</organism>
<feature type="compositionally biased region" description="Polar residues" evidence="1">
    <location>
        <begin position="159"/>
        <end position="182"/>
    </location>
</feature>
<feature type="compositionally biased region" description="Basic and acidic residues" evidence="1">
    <location>
        <begin position="117"/>
        <end position="145"/>
    </location>
</feature>
<dbReference type="Pfam" id="PF10175">
    <property type="entry name" value="MPP6"/>
    <property type="match status" value="1"/>
</dbReference>
<dbReference type="AlphaFoldDB" id="A0A834Z1K7"/>
<evidence type="ECO:0000313" key="3">
    <source>
        <dbReference type="Proteomes" id="UP000655225"/>
    </source>
</evidence>
<gene>
    <name evidence="2" type="ORF">HHK36_019078</name>
</gene>
<feature type="compositionally biased region" description="Polar residues" evidence="1">
    <location>
        <begin position="105"/>
        <end position="116"/>
    </location>
</feature>
<dbReference type="PANTHER" id="PTHR13582:SF0">
    <property type="entry name" value="M-PHASE PHOSPHOPROTEIN 6"/>
    <property type="match status" value="1"/>
</dbReference>
<comment type="caution">
    <text evidence="2">The sequence shown here is derived from an EMBL/GenBank/DDBJ whole genome shotgun (WGS) entry which is preliminary data.</text>
</comment>
<sequence>MAKRELSSTLKNLKFMQRAALKEEKPKKEEELKPQESFSSANTHNRKCMGQVSLVTCKAAFTCSIVIMEGNPHPGALKGRMSFQSFNPSIDKLNEEAEDLCEPQASATSSGNQIGRTSDRENGSLQNESERLNIARPDGDSDGDHKRKQPEIVPETEFINKSQKNVEGVQPSTPSSSNGSYKQQRRGKLDWNVLRPPKAPNRGG</sequence>
<dbReference type="EMBL" id="JABCRI010000013">
    <property type="protein sequence ID" value="KAF8395137.1"/>
    <property type="molecule type" value="Genomic_DNA"/>
</dbReference>
<dbReference type="OrthoDB" id="2019850at2759"/>
<evidence type="ECO:0000256" key="1">
    <source>
        <dbReference type="SAM" id="MobiDB-lite"/>
    </source>
</evidence>